<evidence type="ECO:0000256" key="3">
    <source>
        <dbReference type="ARBA" id="ARBA00022989"/>
    </source>
</evidence>
<evidence type="ECO:0000256" key="1">
    <source>
        <dbReference type="ARBA" id="ARBA00004167"/>
    </source>
</evidence>
<dbReference type="InParanoid" id="B7QCK7"/>
<dbReference type="EMBL" id="ABJB010666439">
    <property type="status" value="NOT_ANNOTATED_CDS"/>
    <property type="molecule type" value="Genomic_DNA"/>
</dbReference>
<dbReference type="STRING" id="6945.B7QCK7"/>
<keyword evidence="7" id="KW-1185">Reference proteome</keyword>
<gene>
    <name evidence="5" type="ORF">IscW_ISCW012154</name>
</gene>
<organism>
    <name type="scientific">Ixodes scapularis</name>
    <name type="common">Black-legged tick</name>
    <name type="synonym">Deer tick</name>
    <dbReference type="NCBI Taxonomy" id="6945"/>
    <lineage>
        <taxon>Eukaryota</taxon>
        <taxon>Metazoa</taxon>
        <taxon>Ecdysozoa</taxon>
        <taxon>Arthropoda</taxon>
        <taxon>Chelicerata</taxon>
        <taxon>Arachnida</taxon>
        <taxon>Acari</taxon>
        <taxon>Parasitiformes</taxon>
        <taxon>Ixodida</taxon>
        <taxon>Ixodoidea</taxon>
        <taxon>Ixodidae</taxon>
        <taxon>Ixodinae</taxon>
        <taxon>Ixodes</taxon>
    </lineage>
</organism>
<dbReference type="PANTHER" id="PTHR15407">
    <property type="entry name" value="FUKUTIN-RELATED"/>
    <property type="match status" value="1"/>
</dbReference>
<evidence type="ECO:0000313" key="6">
    <source>
        <dbReference type="EnsemblMetazoa" id="ISCW012154-PA"/>
    </source>
</evidence>
<proteinExistence type="predicted"/>
<accession>B7QCK7</accession>
<name>B7QCK7_IXOSC</name>
<dbReference type="InterPro" id="IPR009644">
    <property type="entry name" value="FKTN/MNN4/W02B3.4-1"/>
</dbReference>
<dbReference type="AlphaFoldDB" id="B7QCK7"/>
<evidence type="ECO:0000256" key="4">
    <source>
        <dbReference type="ARBA" id="ARBA00023136"/>
    </source>
</evidence>
<dbReference type="PANTHER" id="PTHR15407:SF28">
    <property type="entry name" value="RIBITOL-5-PHOSPHATE TRANSFERASE FKTN"/>
    <property type="match status" value="1"/>
</dbReference>
<keyword evidence="2" id="KW-0812">Transmembrane</keyword>
<dbReference type="EMBL" id="ABJB010440305">
    <property type="status" value="NOT_ANNOTATED_CDS"/>
    <property type="molecule type" value="Genomic_DNA"/>
</dbReference>
<dbReference type="Proteomes" id="UP000001555">
    <property type="component" value="Unassembled WGS sequence"/>
</dbReference>
<dbReference type="EnsemblMetazoa" id="ISCW012154-RA">
    <property type="protein sequence ID" value="ISCW012154-PA"/>
    <property type="gene ID" value="ISCW012154"/>
</dbReference>
<dbReference type="EMBL" id="ABJB010397614">
    <property type="status" value="NOT_ANNOTATED_CDS"/>
    <property type="molecule type" value="Genomic_DNA"/>
</dbReference>
<reference evidence="5 7" key="1">
    <citation type="submission" date="2008-03" db="EMBL/GenBank/DDBJ databases">
        <title>Annotation of Ixodes scapularis.</title>
        <authorList>
            <consortium name="Ixodes scapularis Genome Project Consortium"/>
            <person name="Caler E."/>
            <person name="Hannick L.I."/>
            <person name="Bidwell S."/>
            <person name="Joardar V."/>
            <person name="Thiagarajan M."/>
            <person name="Amedeo P."/>
            <person name="Galinsky K.J."/>
            <person name="Schobel S."/>
            <person name="Inman J."/>
            <person name="Hostetler J."/>
            <person name="Miller J."/>
            <person name="Hammond M."/>
            <person name="Megy K."/>
            <person name="Lawson D."/>
            <person name="Kodira C."/>
            <person name="Sutton G."/>
            <person name="Meyer J."/>
            <person name="Hill C.A."/>
            <person name="Birren B."/>
            <person name="Nene V."/>
            <person name="Collins F."/>
            <person name="Alarcon-Chaidez F."/>
            <person name="Wikel S."/>
            <person name="Strausberg R."/>
        </authorList>
    </citation>
    <scope>NUCLEOTIDE SEQUENCE [LARGE SCALE GENOMIC DNA]</scope>
    <source>
        <strain evidence="7">Wikel</strain>
        <strain evidence="5">Wikel colony</strain>
    </source>
</reference>
<comment type="subcellular location">
    <subcellularLocation>
        <location evidence="1">Membrane</location>
        <topology evidence="1">Single-pass membrane protein</topology>
    </subcellularLocation>
</comment>
<dbReference type="PaxDb" id="6945-B7QCK7"/>
<dbReference type="GO" id="GO:0016020">
    <property type="term" value="C:membrane"/>
    <property type="evidence" value="ECO:0007669"/>
    <property type="project" value="UniProtKB-SubCell"/>
</dbReference>
<dbReference type="VEuPathDB" id="VectorBase:ISCW012154"/>
<dbReference type="VEuPathDB" id="VectorBase:ISCI012154"/>
<dbReference type="VEuPathDB" id="VectorBase:ISCP_033302"/>
<sequence length="115" mass="13540">MCLRQCDVIPYTTDVDIGIFIRDYKPDMVSLFSTHDLPLTHLFGKFQLCWTEFLDLKLRVPCETERYIEANYGASWFTPLKKWDWKASPPNVEENGAWPVEEWPQVIQLFPLPDS</sequence>
<keyword evidence="4" id="KW-0472">Membrane</keyword>
<evidence type="ECO:0000313" key="7">
    <source>
        <dbReference type="Proteomes" id="UP000001555"/>
    </source>
</evidence>
<dbReference type="EMBL" id="DS908113">
    <property type="protein sequence ID" value="EEC16579.1"/>
    <property type="molecule type" value="Genomic_DNA"/>
</dbReference>
<reference evidence="6" key="2">
    <citation type="submission" date="2020-05" db="UniProtKB">
        <authorList>
            <consortium name="EnsemblMetazoa"/>
        </authorList>
    </citation>
    <scope>IDENTIFICATION</scope>
    <source>
        <strain evidence="6">wikel</strain>
    </source>
</reference>
<dbReference type="OrthoDB" id="444255at2759"/>
<dbReference type="HOGENOM" id="CLU_2111539_0_0_1"/>
<evidence type="ECO:0000256" key="2">
    <source>
        <dbReference type="ARBA" id="ARBA00022692"/>
    </source>
</evidence>
<keyword evidence="3" id="KW-1133">Transmembrane helix</keyword>
<evidence type="ECO:0000313" key="5">
    <source>
        <dbReference type="EMBL" id="EEC16579.1"/>
    </source>
</evidence>
<protein>
    <submittedName>
        <fullName evidence="5 6">Fukutin, putative</fullName>
    </submittedName>
</protein>